<organism evidence="2 3">
    <name type="scientific">Neobacillus paridis</name>
    <dbReference type="NCBI Taxonomy" id="2803862"/>
    <lineage>
        <taxon>Bacteria</taxon>
        <taxon>Bacillati</taxon>
        <taxon>Bacillota</taxon>
        <taxon>Bacilli</taxon>
        <taxon>Bacillales</taxon>
        <taxon>Bacillaceae</taxon>
        <taxon>Neobacillus</taxon>
    </lineage>
</organism>
<dbReference type="InterPro" id="IPR048147">
    <property type="entry name" value="CBO0543-like"/>
</dbReference>
<feature type="transmembrane region" description="Helical" evidence="1">
    <location>
        <begin position="96"/>
        <end position="112"/>
    </location>
</feature>
<dbReference type="EMBL" id="JAESWB010000171">
    <property type="protein sequence ID" value="MBL4953116.1"/>
    <property type="molecule type" value="Genomic_DNA"/>
</dbReference>
<keyword evidence="3" id="KW-1185">Reference proteome</keyword>
<comment type="caution">
    <text evidence="2">The sequence shown here is derived from an EMBL/GenBank/DDBJ whole genome shotgun (WGS) entry which is preliminary data.</text>
</comment>
<name>A0ABS1TP40_9BACI</name>
<evidence type="ECO:0000313" key="3">
    <source>
        <dbReference type="Proteomes" id="UP000623967"/>
    </source>
</evidence>
<sequence>MNVVYALIWLFAFFKWGDLKNWHKYYPTYLFFLLGDFLYLYLLSDCYPMWKYNPQGIDENIGLTNAHVSFSIMAIKYPTTTFIYLSKFPEKRIKQILYITGWVLLYIANELVDNFFNLIKYYNGWNLAWSILFNVVMFITLRVHYTRPWLAWLFSFVFVLFLWKIFDVPNDVFR</sequence>
<keyword evidence="1" id="KW-0812">Transmembrane</keyword>
<gene>
    <name evidence="2" type="ORF">JK635_12950</name>
</gene>
<protein>
    <submittedName>
        <fullName evidence="2">Uncharacterized protein</fullName>
    </submittedName>
</protein>
<dbReference type="Proteomes" id="UP000623967">
    <property type="component" value="Unassembled WGS sequence"/>
</dbReference>
<feature type="transmembrane region" description="Helical" evidence="1">
    <location>
        <begin position="25"/>
        <end position="43"/>
    </location>
</feature>
<accession>A0ABS1TP40</accession>
<keyword evidence="1" id="KW-1133">Transmembrane helix</keyword>
<feature type="transmembrane region" description="Helical" evidence="1">
    <location>
        <begin position="124"/>
        <end position="142"/>
    </location>
</feature>
<proteinExistence type="predicted"/>
<keyword evidence="1" id="KW-0472">Membrane</keyword>
<reference evidence="2 3" key="1">
    <citation type="submission" date="2021-01" db="EMBL/GenBank/DDBJ databases">
        <title>Genome public.</title>
        <authorList>
            <person name="Liu C."/>
            <person name="Sun Q."/>
        </authorList>
    </citation>
    <scope>NUCLEOTIDE SEQUENCE [LARGE SCALE GENOMIC DNA]</scope>
    <source>
        <strain evidence="2 3">YIM B02564</strain>
    </source>
</reference>
<feature type="transmembrane region" description="Helical" evidence="1">
    <location>
        <begin position="149"/>
        <end position="166"/>
    </location>
</feature>
<dbReference type="NCBIfam" id="NF041644">
    <property type="entry name" value="CBO0543_fam"/>
    <property type="match status" value="1"/>
</dbReference>
<evidence type="ECO:0000256" key="1">
    <source>
        <dbReference type="SAM" id="Phobius"/>
    </source>
</evidence>
<dbReference type="RefSeq" id="WP_202654385.1">
    <property type="nucleotide sequence ID" value="NZ_JAESWB010000171.1"/>
</dbReference>
<evidence type="ECO:0000313" key="2">
    <source>
        <dbReference type="EMBL" id="MBL4953116.1"/>
    </source>
</evidence>